<dbReference type="GeneID" id="62165853"/>
<proteinExistence type="predicted"/>
<dbReference type="AlphaFoldDB" id="A0A9P6LHH3"/>
<dbReference type="RefSeq" id="XP_038742028.1">
    <property type="nucleotide sequence ID" value="XM_038892779.1"/>
</dbReference>
<gene>
    <name evidence="2" type="ORF">CkaCkLH20_10064</name>
</gene>
<reference evidence="2" key="1">
    <citation type="submission" date="2020-03" db="EMBL/GenBank/DDBJ databases">
        <authorList>
            <person name="He L."/>
        </authorList>
    </citation>
    <scope>NUCLEOTIDE SEQUENCE</scope>
    <source>
        <strain evidence="2">CkLH20</strain>
    </source>
</reference>
<reference evidence="2" key="2">
    <citation type="submission" date="2020-11" db="EMBL/GenBank/DDBJ databases">
        <title>Whole genome sequencing of Colletotrichum sp.</title>
        <authorList>
            <person name="Li H."/>
        </authorList>
    </citation>
    <scope>NUCLEOTIDE SEQUENCE</scope>
    <source>
        <strain evidence="2">CkLH20</strain>
    </source>
</reference>
<feature type="chain" id="PRO_5040352583" evidence="1">
    <location>
        <begin position="21"/>
        <end position="175"/>
    </location>
</feature>
<protein>
    <submittedName>
        <fullName evidence="2">Uncharacterized protein</fullName>
    </submittedName>
</protein>
<keyword evidence="1" id="KW-0732">Signal</keyword>
<dbReference type="EMBL" id="JAATWM020000037">
    <property type="protein sequence ID" value="KAF9872567.1"/>
    <property type="molecule type" value="Genomic_DNA"/>
</dbReference>
<name>A0A9P6LHH3_9PEZI</name>
<comment type="caution">
    <text evidence="2">The sequence shown here is derived from an EMBL/GenBank/DDBJ whole genome shotgun (WGS) entry which is preliminary data.</text>
</comment>
<evidence type="ECO:0000313" key="2">
    <source>
        <dbReference type="EMBL" id="KAF9872567.1"/>
    </source>
</evidence>
<organism evidence="2 3">
    <name type="scientific">Colletotrichum karsti</name>
    <dbReference type="NCBI Taxonomy" id="1095194"/>
    <lineage>
        <taxon>Eukaryota</taxon>
        <taxon>Fungi</taxon>
        <taxon>Dikarya</taxon>
        <taxon>Ascomycota</taxon>
        <taxon>Pezizomycotina</taxon>
        <taxon>Sordariomycetes</taxon>
        <taxon>Hypocreomycetidae</taxon>
        <taxon>Glomerellales</taxon>
        <taxon>Glomerellaceae</taxon>
        <taxon>Colletotrichum</taxon>
        <taxon>Colletotrichum boninense species complex</taxon>
    </lineage>
</organism>
<feature type="signal peptide" evidence="1">
    <location>
        <begin position="1"/>
        <end position="20"/>
    </location>
</feature>
<sequence>MLCRIFLFTSALCLMQISTAQQLCYYPNGRQSPDVPCNISAPVSMCCGSAKACLSNGLCMLDDTTENSGVSYARGTCTDAQWTSGVCPRQCLLNQDSPNNSSAYDFRSSGVQVWECDAVLQHVRGGLQAPRGHGWERLESGVGGYVELDVDIGGFDECGWEYGYGAADGVAADVD</sequence>
<keyword evidence="3" id="KW-1185">Reference proteome</keyword>
<evidence type="ECO:0000313" key="3">
    <source>
        <dbReference type="Proteomes" id="UP000781932"/>
    </source>
</evidence>
<dbReference type="Proteomes" id="UP000781932">
    <property type="component" value="Unassembled WGS sequence"/>
</dbReference>
<accession>A0A9P6LHH3</accession>
<dbReference type="OrthoDB" id="5215637at2759"/>
<evidence type="ECO:0000256" key="1">
    <source>
        <dbReference type="SAM" id="SignalP"/>
    </source>
</evidence>